<dbReference type="Proteomes" id="UP000618952">
    <property type="component" value="Unassembled WGS sequence"/>
</dbReference>
<comment type="caution">
    <text evidence="1">The sequence shown here is derived from an EMBL/GenBank/DDBJ whole genome shotgun (WGS) entry which is preliminary data.</text>
</comment>
<dbReference type="EMBL" id="JACLHY010000022">
    <property type="protein sequence ID" value="MBC8769827.1"/>
    <property type="molecule type" value="Genomic_DNA"/>
</dbReference>
<sequence>MKKISYLATVLFCIIALNSCTNDEDDEKIDVLTPTDSTQVILEPTE</sequence>
<name>A0ABR7QRJ5_9FLAO</name>
<gene>
    <name evidence="1" type="ORF">H4O18_17645</name>
</gene>
<organism evidence="1 2">
    <name type="scientific">Arenibacter arenosicollis</name>
    <dbReference type="NCBI Taxonomy" id="2762274"/>
    <lineage>
        <taxon>Bacteria</taxon>
        <taxon>Pseudomonadati</taxon>
        <taxon>Bacteroidota</taxon>
        <taxon>Flavobacteriia</taxon>
        <taxon>Flavobacteriales</taxon>
        <taxon>Flavobacteriaceae</taxon>
        <taxon>Arenibacter</taxon>
    </lineage>
</organism>
<proteinExistence type="predicted"/>
<accession>A0ABR7QRJ5</accession>
<reference evidence="1 2" key="1">
    <citation type="submission" date="2020-08" db="EMBL/GenBank/DDBJ databases">
        <title>Arenibacter gaetbuli sp. nov., isolated from a sand dune.</title>
        <authorList>
            <person name="Park S."/>
            <person name="Yoon J.-H."/>
        </authorList>
    </citation>
    <scope>NUCLEOTIDE SEQUENCE [LARGE SCALE GENOMIC DNA]</scope>
    <source>
        <strain evidence="1 2">BSSL-BM3</strain>
    </source>
</reference>
<evidence type="ECO:0000313" key="1">
    <source>
        <dbReference type="EMBL" id="MBC8769827.1"/>
    </source>
</evidence>
<protein>
    <submittedName>
        <fullName evidence="1">Uncharacterized protein</fullName>
    </submittedName>
</protein>
<keyword evidence="2" id="KW-1185">Reference proteome</keyword>
<evidence type="ECO:0000313" key="2">
    <source>
        <dbReference type="Proteomes" id="UP000618952"/>
    </source>
</evidence>